<dbReference type="EMBL" id="JAAIUV010000008">
    <property type="protein sequence ID" value="NEX78682.1"/>
    <property type="molecule type" value="Genomic_DNA"/>
</dbReference>
<protein>
    <recommendedName>
        <fullName evidence="3">Putative 2-succinyl-6-hydroxy-2,4-cyclohexadiene-1-carboxylate synthase</fullName>
        <shortName evidence="3">SHCHC synthase</shortName>
        <ecNumber evidence="3">4.2.99.20</ecNumber>
    </recommendedName>
</protein>
<dbReference type="EC" id="4.2.99.20" evidence="3"/>
<comment type="caution">
    <text evidence="5">The sequence shown here is derived from an EMBL/GenBank/DDBJ whole genome shotgun (WGS) entry which is preliminary data.</text>
</comment>
<gene>
    <name evidence="3 5" type="primary">menH</name>
    <name evidence="5" type="ORF">G4Z05_07180</name>
</gene>
<evidence type="ECO:0000259" key="4">
    <source>
        <dbReference type="Pfam" id="PF00561"/>
    </source>
</evidence>
<reference evidence="5" key="1">
    <citation type="submission" date="2020-02" db="EMBL/GenBank/DDBJ databases">
        <title>Bacillus sedimentmangrovi sp. nov., isolated from sediment of the mangrove ecosystem.</title>
        <authorList>
            <person name="Liu G."/>
        </authorList>
    </citation>
    <scope>NUCLEOTIDE SEQUENCE [LARGE SCALE GENOMIC DNA]</scope>
    <source>
        <strain evidence="5">SgZ-7</strain>
    </source>
</reference>
<dbReference type="SUPFAM" id="SSF53474">
    <property type="entry name" value="alpha/beta-Hydrolases"/>
    <property type="match status" value="1"/>
</dbReference>
<dbReference type="Gene3D" id="3.40.50.1820">
    <property type="entry name" value="alpha/beta hydrolase"/>
    <property type="match status" value="1"/>
</dbReference>
<comment type="function">
    <text evidence="3">Catalyzes a proton abstraction reaction that results in 2,5-elimination of pyruvate from 2-succinyl-5-enolpyruvyl-6-hydroxy-3-cyclohexene-1-carboxylate (SEPHCHC) and the formation of 2-succinyl-6-hydroxy-2,4-cyclohexadiene-1-carboxylate (SHCHC).</text>
</comment>
<dbReference type="InterPro" id="IPR029058">
    <property type="entry name" value="AB_hydrolase_fold"/>
</dbReference>
<dbReference type="InterPro" id="IPR000073">
    <property type="entry name" value="AB_hydrolase_1"/>
</dbReference>
<dbReference type="RefSeq" id="WP_163251198.1">
    <property type="nucleotide sequence ID" value="NZ_JAAIUV010000008.1"/>
</dbReference>
<keyword evidence="6" id="KW-1185">Reference proteome</keyword>
<dbReference type="AlphaFoldDB" id="A0A6B3TPY5"/>
<dbReference type="UniPathway" id="UPA01057">
    <property type="reaction ID" value="UER00900"/>
</dbReference>
<evidence type="ECO:0000256" key="1">
    <source>
        <dbReference type="ARBA" id="ARBA00022428"/>
    </source>
</evidence>
<evidence type="ECO:0000256" key="2">
    <source>
        <dbReference type="ARBA" id="ARBA00023239"/>
    </source>
</evidence>
<organism evidence="5 6">
    <name type="scientific">Neobacillus thermocopriae</name>
    <dbReference type="NCBI Taxonomy" id="1215031"/>
    <lineage>
        <taxon>Bacteria</taxon>
        <taxon>Bacillati</taxon>
        <taxon>Bacillota</taxon>
        <taxon>Bacilli</taxon>
        <taxon>Bacillales</taxon>
        <taxon>Bacillaceae</taxon>
        <taxon>Neobacillus</taxon>
    </lineage>
</organism>
<accession>A0A6B3TPY5</accession>
<comment type="similarity">
    <text evidence="3">Belongs to the AB hydrolase superfamily. MenH family.</text>
</comment>
<keyword evidence="2 3" id="KW-0456">Lyase</keyword>
<dbReference type="GO" id="GO:0070205">
    <property type="term" value="F:2-succinyl-6-hydroxy-2,4-cyclohexadiene-1-carboxylate synthase activity"/>
    <property type="evidence" value="ECO:0007669"/>
    <property type="project" value="UniProtKB-UniRule"/>
</dbReference>
<sequence>MNVLINDVRYYVETKGNGFPLMLLHGFTGNSTTWAPFYDVWGKHSRLIIPDIIGHGKTDSPTDPDRYKIEKVARDLAAILDELQIVQVDILGYSMGGRLALTFAIMFPGRVRRLILESASPGLATVAERANRRMKDAELANFIMDQGIKSFVDYWEEIPLFASLKRLPIEKRIDIRQQRLGNSPVGLANSLLGMGTGSQPSWWEHLDQLKCEVLLLTGKEDKKFCQIAQAMLPKLNKASLIEFENSGHTIHVENCEKFGRIVSDFVTK</sequence>
<dbReference type="Pfam" id="PF00561">
    <property type="entry name" value="Abhydrolase_1"/>
    <property type="match status" value="1"/>
</dbReference>
<dbReference type="GO" id="GO:0009234">
    <property type="term" value="P:menaquinone biosynthetic process"/>
    <property type="evidence" value="ECO:0007669"/>
    <property type="project" value="UniProtKB-UniRule"/>
</dbReference>
<comment type="subunit">
    <text evidence="3">Monomer.</text>
</comment>
<dbReference type="PRINTS" id="PR00111">
    <property type="entry name" value="ABHYDROLASE"/>
</dbReference>
<evidence type="ECO:0000313" key="5">
    <source>
        <dbReference type="EMBL" id="NEX78682.1"/>
    </source>
</evidence>
<feature type="domain" description="AB hydrolase-1" evidence="4">
    <location>
        <begin position="20"/>
        <end position="254"/>
    </location>
</feature>
<keyword evidence="1 3" id="KW-0474">Menaquinone biosynthesis</keyword>
<name>A0A6B3TPY5_9BACI</name>
<dbReference type="Proteomes" id="UP000481621">
    <property type="component" value="Unassembled WGS sequence"/>
</dbReference>
<dbReference type="UniPathway" id="UPA00079"/>
<evidence type="ECO:0000256" key="3">
    <source>
        <dbReference type="HAMAP-Rule" id="MF_01660"/>
    </source>
</evidence>
<dbReference type="PANTHER" id="PTHR42916:SF1">
    <property type="entry name" value="PROTEIN PHYLLO, CHLOROPLASTIC"/>
    <property type="match status" value="1"/>
</dbReference>
<comment type="catalytic activity">
    <reaction evidence="3">
        <text>5-enolpyruvoyl-6-hydroxy-2-succinyl-cyclohex-3-ene-1-carboxylate = (1R,6R)-6-hydroxy-2-succinyl-cyclohexa-2,4-diene-1-carboxylate + pyruvate</text>
        <dbReference type="Rhea" id="RHEA:25597"/>
        <dbReference type="ChEBI" id="CHEBI:15361"/>
        <dbReference type="ChEBI" id="CHEBI:58689"/>
        <dbReference type="ChEBI" id="CHEBI:58818"/>
        <dbReference type="EC" id="4.2.99.20"/>
    </reaction>
</comment>
<evidence type="ECO:0000313" key="6">
    <source>
        <dbReference type="Proteomes" id="UP000481621"/>
    </source>
</evidence>
<proteinExistence type="inferred from homology"/>
<dbReference type="PANTHER" id="PTHR42916">
    <property type="entry name" value="2-SUCCINYL-5-ENOLPYRUVYL-6-HYDROXY-3-CYCLOHEXENE-1-CARBOXYLATE SYNTHASE"/>
    <property type="match status" value="1"/>
</dbReference>
<dbReference type="InterPro" id="IPR022485">
    <property type="entry name" value="SHCHC_synthase_MenH"/>
</dbReference>
<comment type="pathway">
    <text evidence="3">Quinol/quinone metabolism; menaquinone biosynthesis.</text>
</comment>
<dbReference type="HAMAP" id="MF_01660">
    <property type="entry name" value="MenH"/>
    <property type="match status" value="1"/>
</dbReference>
<dbReference type="NCBIfam" id="TIGR03695">
    <property type="entry name" value="menH_SHCHC"/>
    <property type="match status" value="1"/>
</dbReference>
<comment type="pathway">
    <text evidence="3">Quinol/quinone metabolism; 1,4-dihydroxy-2-naphthoate biosynthesis; 1,4-dihydroxy-2-naphthoate from chorismate: step 3/7.</text>
</comment>